<evidence type="ECO:0000256" key="1">
    <source>
        <dbReference type="SAM" id="MobiDB-lite"/>
    </source>
</evidence>
<keyword evidence="2" id="KW-0472">Membrane</keyword>
<feature type="transmembrane region" description="Helical" evidence="2">
    <location>
        <begin position="147"/>
        <end position="167"/>
    </location>
</feature>
<evidence type="ECO:0000256" key="2">
    <source>
        <dbReference type="SAM" id="Phobius"/>
    </source>
</evidence>
<name>A0A087EI95_9BIFI</name>
<accession>A0A087EI95</accession>
<feature type="transmembrane region" description="Helical" evidence="2">
    <location>
        <begin position="173"/>
        <end position="190"/>
    </location>
</feature>
<feature type="region of interest" description="Disordered" evidence="1">
    <location>
        <begin position="1"/>
        <end position="82"/>
    </location>
</feature>
<feature type="compositionally biased region" description="Basic and acidic residues" evidence="1">
    <location>
        <begin position="63"/>
        <end position="82"/>
    </location>
</feature>
<evidence type="ECO:0000313" key="4">
    <source>
        <dbReference type="Proteomes" id="UP000029080"/>
    </source>
</evidence>
<dbReference type="AlphaFoldDB" id="A0A087EI95"/>
<evidence type="ECO:0008006" key="5">
    <source>
        <dbReference type="Google" id="ProtNLM"/>
    </source>
</evidence>
<proteinExistence type="predicted"/>
<dbReference type="Proteomes" id="UP000029080">
    <property type="component" value="Unassembled WGS sequence"/>
</dbReference>
<reference evidence="3 4" key="1">
    <citation type="submission" date="2014-03" db="EMBL/GenBank/DDBJ databases">
        <title>Genomics of Bifidobacteria.</title>
        <authorList>
            <person name="Ventura M."/>
            <person name="Milani C."/>
            <person name="Lugli G.A."/>
        </authorList>
    </citation>
    <scope>NUCLEOTIDE SEQUENCE [LARGE SCALE GENOMIC DNA]</scope>
    <source>
        <strain evidence="3 4">JCM 13495</strain>
    </source>
</reference>
<keyword evidence="2" id="KW-1133">Transmembrane helix</keyword>
<dbReference type="OrthoDB" id="3232424at2"/>
<gene>
    <name evidence="3" type="ORF">BITS_0748</name>
</gene>
<keyword evidence="4" id="KW-1185">Reference proteome</keyword>
<organism evidence="3 4">
    <name type="scientific">Bifidobacterium tsurumiense</name>
    <dbReference type="NCBI Taxonomy" id="356829"/>
    <lineage>
        <taxon>Bacteria</taxon>
        <taxon>Bacillati</taxon>
        <taxon>Actinomycetota</taxon>
        <taxon>Actinomycetes</taxon>
        <taxon>Bifidobacteriales</taxon>
        <taxon>Bifidobacteriaceae</taxon>
        <taxon>Bifidobacterium</taxon>
    </lineage>
</organism>
<evidence type="ECO:0000313" key="3">
    <source>
        <dbReference type="EMBL" id="KFJ07496.1"/>
    </source>
</evidence>
<keyword evidence="2" id="KW-0812">Transmembrane</keyword>
<dbReference type="EMBL" id="JGZU01000004">
    <property type="protein sequence ID" value="KFJ07496.1"/>
    <property type="molecule type" value="Genomic_DNA"/>
</dbReference>
<feature type="compositionally biased region" description="Low complexity" evidence="1">
    <location>
        <begin position="17"/>
        <end position="62"/>
    </location>
</feature>
<dbReference type="eggNOG" id="ENOG5031E4N">
    <property type="taxonomic scope" value="Bacteria"/>
</dbReference>
<sequence length="210" mass="22205">MTDLNNSNESNERPTDADSTSASASNASSHSAGQHADGSAPSSGSTPSTPDMTDEWAAFAAAHADDLQDVESSRNAKRFEKHAQRKDKEALLSIQDLSSDSFVGTATPRGPRDFSGSSWLDTDDVMDRYSDDFVPPNPSIGKIRTPLMVFWILFIVGVLGLIASVLLPSIASILGTVFGLCALIGGAGLLSQLKGHNPHRNGYTDDGARV</sequence>
<comment type="caution">
    <text evidence="3">The sequence shown here is derived from an EMBL/GenBank/DDBJ whole genome shotgun (WGS) entry which is preliminary data.</text>
</comment>
<dbReference type="RefSeq" id="WP_081693580.1">
    <property type="nucleotide sequence ID" value="NZ_JGZU01000004.1"/>
</dbReference>
<protein>
    <recommendedName>
        <fullName evidence="5">Membrane associated protein</fullName>
    </recommendedName>
</protein>